<protein>
    <submittedName>
        <fullName evidence="1">Uncharacterized protein</fullName>
    </submittedName>
</protein>
<dbReference type="Proteomes" id="UP000827976">
    <property type="component" value="Chromosome 15"/>
</dbReference>
<sequence length="147" mass="16220">MEAIYSSPIGHPIHSFLGNYPTQSRKACTLFLVKQRHQHVYSKYSLHTPAINEGLIIAATSKAPGGDISVLLPISALLLFMYFISNFVVPSFVMKDLGTADEEEKPEEINSGENQEEAGMAGKPKLKIKKSSIKISKNSFKKTPTPR</sequence>
<reference evidence="2" key="1">
    <citation type="journal article" date="2022" name="Nat. Commun.">
        <title>Chromosome evolution and the genetic basis of agronomically important traits in greater yam.</title>
        <authorList>
            <person name="Bredeson J.V."/>
            <person name="Lyons J.B."/>
            <person name="Oniyinde I.O."/>
            <person name="Okereke N.R."/>
            <person name="Kolade O."/>
            <person name="Nnabue I."/>
            <person name="Nwadili C.O."/>
            <person name="Hribova E."/>
            <person name="Parker M."/>
            <person name="Nwogha J."/>
            <person name="Shu S."/>
            <person name="Carlson J."/>
            <person name="Kariba R."/>
            <person name="Muthemba S."/>
            <person name="Knop K."/>
            <person name="Barton G.J."/>
            <person name="Sherwood A.V."/>
            <person name="Lopez-Montes A."/>
            <person name="Asiedu R."/>
            <person name="Jamnadass R."/>
            <person name="Muchugi A."/>
            <person name="Goodstein D."/>
            <person name="Egesi C.N."/>
            <person name="Featherston J."/>
            <person name="Asfaw A."/>
            <person name="Simpson G.G."/>
            <person name="Dolezel J."/>
            <person name="Hendre P.S."/>
            <person name="Van Deynze A."/>
            <person name="Kumar P.L."/>
            <person name="Obidiegwu J.E."/>
            <person name="Bhattacharjee R."/>
            <person name="Rokhsar D.S."/>
        </authorList>
    </citation>
    <scope>NUCLEOTIDE SEQUENCE [LARGE SCALE GENOMIC DNA]</scope>
    <source>
        <strain evidence="2">cv. TDa95/00328</strain>
    </source>
</reference>
<keyword evidence="2" id="KW-1185">Reference proteome</keyword>
<accession>A0ACB7UNE1</accession>
<organism evidence="1 2">
    <name type="scientific">Dioscorea alata</name>
    <name type="common">Purple yam</name>
    <dbReference type="NCBI Taxonomy" id="55571"/>
    <lineage>
        <taxon>Eukaryota</taxon>
        <taxon>Viridiplantae</taxon>
        <taxon>Streptophyta</taxon>
        <taxon>Embryophyta</taxon>
        <taxon>Tracheophyta</taxon>
        <taxon>Spermatophyta</taxon>
        <taxon>Magnoliopsida</taxon>
        <taxon>Liliopsida</taxon>
        <taxon>Dioscoreales</taxon>
        <taxon>Dioscoreaceae</taxon>
        <taxon>Dioscorea</taxon>
    </lineage>
</organism>
<comment type="caution">
    <text evidence="1">The sequence shown here is derived from an EMBL/GenBank/DDBJ whole genome shotgun (WGS) entry which is preliminary data.</text>
</comment>
<name>A0ACB7UNE1_DIOAL</name>
<evidence type="ECO:0000313" key="1">
    <source>
        <dbReference type="EMBL" id="KAH7662030.1"/>
    </source>
</evidence>
<evidence type="ECO:0000313" key="2">
    <source>
        <dbReference type="Proteomes" id="UP000827976"/>
    </source>
</evidence>
<gene>
    <name evidence="1" type="ORF">IHE45_15G103800</name>
</gene>
<proteinExistence type="predicted"/>
<dbReference type="EMBL" id="CM037025">
    <property type="protein sequence ID" value="KAH7662030.1"/>
    <property type="molecule type" value="Genomic_DNA"/>
</dbReference>